<dbReference type="AlphaFoldDB" id="A0A4P7PDR4"/>
<keyword evidence="4 6" id="KW-0067">ATP-binding</keyword>
<dbReference type="InterPro" id="IPR003593">
    <property type="entry name" value="AAA+_ATPase"/>
</dbReference>
<dbReference type="PANTHER" id="PTHR46743:SF2">
    <property type="entry name" value="TEICHOIC ACIDS EXPORT ATP-BINDING PROTEIN TAGH"/>
    <property type="match status" value="1"/>
</dbReference>
<evidence type="ECO:0000313" key="9">
    <source>
        <dbReference type="Proteomes" id="UP001227386"/>
    </source>
</evidence>
<reference evidence="6" key="3">
    <citation type="submission" date="2019-01" db="EMBL/GenBank/DDBJ databases">
        <authorList>
            <person name="Zhang L."/>
        </authorList>
    </citation>
    <scope>NUCLEOTIDE SEQUENCE</scope>
    <source>
        <strain evidence="6">11K1</strain>
    </source>
</reference>
<reference evidence="6 8" key="2">
    <citation type="journal article" date="2019" name="Front. Microbiol.">
        <title>In silico and Genetic Analyses of Cyclic Lipopeptide Synthetic Gene Clusters in Pseudomonas sp. 11K1.</title>
        <authorList>
            <person name="Zhao H."/>
            <person name="Liu Y.P."/>
            <person name="Zhang L.Q."/>
        </authorList>
    </citation>
    <scope>NUCLEOTIDE SEQUENCE [LARGE SCALE GENOMIC DNA]</scope>
    <source>
        <strain evidence="6 8">11K1</strain>
    </source>
</reference>
<dbReference type="InterPro" id="IPR003439">
    <property type="entry name" value="ABC_transporter-like_ATP-bd"/>
</dbReference>
<dbReference type="OrthoDB" id="9778870at2"/>
<evidence type="ECO:0000313" key="8">
    <source>
        <dbReference type="Proteomes" id="UP000296468"/>
    </source>
</evidence>
<dbReference type="KEGG" id="pvk:EPZ47_08445"/>
<dbReference type="GO" id="GO:0016020">
    <property type="term" value="C:membrane"/>
    <property type="evidence" value="ECO:0007669"/>
    <property type="project" value="InterPro"/>
</dbReference>
<organism evidence="6 8">
    <name type="scientific">Pseudomonas viciae</name>
    <dbReference type="NCBI Taxonomy" id="2505979"/>
    <lineage>
        <taxon>Bacteria</taxon>
        <taxon>Pseudomonadati</taxon>
        <taxon>Pseudomonadota</taxon>
        <taxon>Gammaproteobacteria</taxon>
        <taxon>Pseudomonadales</taxon>
        <taxon>Pseudomonadaceae</taxon>
        <taxon>Pseudomonas</taxon>
    </lineage>
</organism>
<name>A0A4P7PDR4_9PSED</name>
<evidence type="ECO:0000256" key="2">
    <source>
        <dbReference type="ARBA" id="ARBA00022448"/>
    </source>
</evidence>
<reference evidence="7 9" key="1">
    <citation type="journal article" date="2012" name="Appl. Soil Ecol.">
        <title>Isolation and characterization of new plant growth-promoting bacterial endophytes.</title>
        <authorList>
            <person name="Rashid S."/>
            <person name="Charles T.C."/>
            <person name="Glick B.R."/>
        </authorList>
    </citation>
    <scope>NUCLEOTIDE SEQUENCE [LARGE SCALE GENOMIC DNA]</scope>
    <source>
        <strain evidence="7 9">YsS1</strain>
    </source>
</reference>
<feature type="domain" description="ABC transporter" evidence="5">
    <location>
        <begin position="61"/>
        <end position="281"/>
    </location>
</feature>
<evidence type="ECO:0000313" key="6">
    <source>
        <dbReference type="EMBL" id="QBZ88738.1"/>
    </source>
</evidence>
<accession>A0A4P7PDR4</accession>
<dbReference type="InterPro" id="IPR029439">
    <property type="entry name" value="Wzt_C"/>
</dbReference>
<gene>
    <name evidence="6" type="ORF">EPZ47_08445</name>
    <name evidence="7" type="ORF">QCD61_08265</name>
</gene>
<evidence type="ECO:0000256" key="1">
    <source>
        <dbReference type="ARBA" id="ARBA00005417"/>
    </source>
</evidence>
<comment type="similarity">
    <text evidence="1">Belongs to the ABC transporter superfamily.</text>
</comment>
<protein>
    <submittedName>
        <fullName evidence="7">ABC transporter ATP-binding protein</fullName>
    </submittedName>
    <submittedName>
        <fullName evidence="6">ATP-binding cassette domain-containing protein</fullName>
    </submittedName>
</protein>
<dbReference type="Gene3D" id="2.70.50.60">
    <property type="entry name" value="abc- transporter (atp binding component) like domain"/>
    <property type="match status" value="1"/>
</dbReference>
<dbReference type="Gene3D" id="3.40.50.300">
    <property type="entry name" value="P-loop containing nucleotide triphosphate hydrolases"/>
    <property type="match status" value="1"/>
</dbReference>
<dbReference type="Proteomes" id="UP001227386">
    <property type="component" value="Chromosome"/>
</dbReference>
<dbReference type="PANTHER" id="PTHR46743">
    <property type="entry name" value="TEICHOIC ACIDS EXPORT ATP-BINDING PROTEIN TAGH"/>
    <property type="match status" value="1"/>
</dbReference>
<dbReference type="SMART" id="SM00382">
    <property type="entry name" value="AAA"/>
    <property type="match status" value="1"/>
</dbReference>
<dbReference type="InterPro" id="IPR050683">
    <property type="entry name" value="Bact_Polysacc_Export_ATP-bd"/>
</dbReference>
<keyword evidence="9" id="KW-1185">Reference proteome</keyword>
<evidence type="ECO:0000256" key="3">
    <source>
        <dbReference type="ARBA" id="ARBA00022741"/>
    </source>
</evidence>
<dbReference type="GO" id="GO:0140359">
    <property type="term" value="F:ABC-type transporter activity"/>
    <property type="evidence" value="ECO:0007669"/>
    <property type="project" value="InterPro"/>
</dbReference>
<dbReference type="InterPro" id="IPR015860">
    <property type="entry name" value="ABC_transpr_TagH-like"/>
</dbReference>
<keyword evidence="2" id="KW-0813">Transport</keyword>
<sequence>MSWAIRCEEISKLYRIGKSNVTAAEMINQRLKWMLGRVVRPLSKPSGGDSLASAPPAHTILNELQTQHAPANHFWSLKDVSLEINQGDRVGIIGPNGCGKSTLLKILSRITAPSSGLFRFRGRLISLLEIGTGFHGDLSGRENIFLNGSIMGMKPREISRRLEEIIDFSELGELIDTPVKRYSSGMYVRLAFAVAAHLESEILIVDEVLAVGDAAFQRKCTEKMLQVADQGRTLLFVSHDMDAVNRICNRAVHMAHGRVINDSKIEKEQSSSAPSQSTQTVSDITRSYIRSGIQLTPEMVWAEAEAPVFDDCIRLDAARIVDLDGQVTSQFDVKQSFIVEVKFTVLKEKWPVNVHIHLKDLAGHYILVGMDNHHAHSGLRPAGQYVERCTIQSPLLNVGDYRFDIELWPGSEVDHRIIQMAALSFTVVDDSAAEGVRGNWPNAWPSCLLRPHLPWDIQSPVNRRLL</sequence>
<dbReference type="EMBL" id="CP035088">
    <property type="protein sequence ID" value="QBZ88738.1"/>
    <property type="molecule type" value="Genomic_DNA"/>
</dbReference>
<dbReference type="CDD" id="cd10147">
    <property type="entry name" value="Wzt_C-like"/>
    <property type="match status" value="1"/>
</dbReference>
<dbReference type="EMBL" id="CP123771">
    <property type="protein sequence ID" value="WGO95064.1"/>
    <property type="molecule type" value="Genomic_DNA"/>
</dbReference>
<dbReference type="RefSeq" id="WP_135844363.1">
    <property type="nucleotide sequence ID" value="NZ_CP035088.1"/>
</dbReference>
<dbReference type="GO" id="GO:0016887">
    <property type="term" value="F:ATP hydrolysis activity"/>
    <property type="evidence" value="ECO:0007669"/>
    <property type="project" value="InterPro"/>
</dbReference>
<dbReference type="CDD" id="cd03220">
    <property type="entry name" value="ABC_KpsT_Wzt"/>
    <property type="match status" value="1"/>
</dbReference>
<proteinExistence type="inferred from homology"/>
<evidence type="ECO:0000256" key="4">
    <source>
        <dbReference type="ARBA" id="ARBA00022840"/>
    </source>
</evidence>
<dbReference type="Pfam" id="PF00005">
    <property type="entry name" value="ABC_tran"/>
    <property type="match status" value="1"/>
</dbReference>
<evidence type="ECO:0000313" key="7">
    <source>
        <dbReference type="EMBL" id="WGO95064.1"/>
    </source>
</evidence>
<evidence type="ECO:0000259" key="5">
    <source>
        <dbReference type="PROSITE" id="PS50893"/>
    </source>
</evidence>
<dbReference type="Proteomes" id="UP000296468">
    <property type="component" value="Chromosome"/>
</dbReference>
<keyword evidence="3" id="KW-0547">Nucleotide-binding</keyword>
<dbReference type="GO" id="GO:0005524">
    <property type="term" value="F:ATP binding"/>
    <property type="evidence" value="ECO:0007669"/>
    <property type="project" value="UniProtKB-KW"/>
</dbReference>
<dbReference type="PROSITE" id="PS50893">
    <property type="entry name" value="ABC_TRANSPORTER_2"/>
    <property type="match status" value="1"/>
</dbReference>
<dbReference type="Pfam" id="PF14524">
    <property type="entry name" value="Wzt_C"/>
    <property type="match status" value="1"/>
</dbReference>
<dbReference type="SUPFAM" id="SSF52540">
    <property type="entry name" value="P-loop containing nucleoside triphosphate hydrolases"/>
    <property type="match status" value="1"/>
</dbReference>
<dbReference type="InterPro" id="IPR027417">
    <property type="entry name" value="P-loop_NTPase"/>
</dbReference>
<reference evidence="7" key="4">
    <citation type="submission" date="2023-04" db="EMBL/GenBank/DDBJ databases">
        <authorList>
            <person name="Charles T.C."/>
            <person name="Cheng J."/>
            <person name="Lynch M."/>
            <person name="Van Dyk A."/>
        </authorList>
    </citation>
    <scope>NUCLEOTIDE SEQUENCE</scope>
    <source>
        <strain evidence="7">YsS1</strain>
    </source>
</reference>